<dbReference type="PROSITE" id="PS00108">
    <property type="entry name" value="PROTEIN_KINASE_ST"/>
    <property type="match status" value="1"/>
</dbReference>
<organism evidence="4 5">
    <name type="scientific">Lentinula lateritia</name>
    <dbReference type="NCBI Taxonomy" id="40482"/>
    <lineage>
        <taxon>Eukaryota</taxon>
        <taxon>Fungi</taxon>
        <taxon>Dikarya</taxon>
        <taxon>Basidiomycota</taxon>
        <taxon>Agaricomycotina</taxon>
        <taxon>Agaricomycetes</taxon>
        <taxon>Agaricomycetidae</taxon>
        <taxon>Agaricales</taxon>
        <taxon>Marasmiineae</taxon>
        <taxon>Omphalotaceae</taxon>
        <taxon>Lentinula</taxon>
    </lineage>
</organism>
<comment type="caution">
    <text evidence="4">The sequence shown here is derived from an EMBL/GenBank/DDBJ whole genome shotgun (WGS) entry which is preliminary data.</text>
</comment>
<dbReference type="Pfam" id="PF13637">
    <property type="entry name" value="Ank_4"/>
    <property type="match status" value="1"/>
</dbReference>
<accession>A0A9W9DS74</accession>
<dbReference type="InterPro" id="IPR002110">
    <property type="entry name" value="Ankyrin_rpt"/>
</dbReference>
<reference evidence="4" key="2">
    <citation type="journal article" date="2023" name="Proc. Natl. Acad. Sci. U.S.A.">
        <title>A global phylogenomic analysis of the shiitake genus Lentinula.</title>
        <authorList>
            <person name="Sierra-Patev S."/>
            <person name="Min B."/>
            <person name="Naranjo-Ortiz M."/>
            <person name="Looney B."/>
            <person name="Konkel Z."/>
            <person name="Slot J.C."/>
            <person name="Sakamoto Y."/>
            <person name="Steenwyk J.L."/>
            <person name="Rokas A."/>
            <person name="Carro J."/>
            <person name="Camarero S."/>
            <person name="Ferreira P."/>
            <person name="Molpeceres G."/>
            <person name="Ruiz-Duenas F.J."/>
            <person name="Serrano A."/>
            <person name="Henrissat B."/>
            <person name="Drula E."/>
            <person name="Hughes K.W."/>
            <person name="Mata J.L."/>
            <person name="Ishikawa N.K."/>
            <person name="Vargas-Isla R."/>
            <person name="Ushijima S."/>
            <person name="Smith C.A."/>
            <person name="Donoghue J."/>
            <person name="Ahrendt S."/>
            <person name="Andreopoulos W."/>
            <person name="He G."/>
            <person name="LaButti K."/>
            <person name="Lipzen A."/>
            <person name="Ng V."/>
            <person name="Riley R."/>
            <person name="Sandor L."/>
            <person name="Barry K."/>
            <person name="Martinez A.T."/>
            <person name="Xiao Y."/>
            <person name="Gibbons J.G."/>
            <person name="Terashima K."/>
            <person name="Grigoriev I.V."/>
            <person name="Hibbett D."/>
        </authorList>
    </citation>
    <scope>NUCLEOTIDE SEQUENCE</scope>
    <source>
        <strain evidence="4">Sp2 HRB7682 ss15</strain>
    </source>
</reference>
<dbReference type="PROSITE" id="PS50011">
    <property type="entry name" value="PROTEIN_KINASE_DOM"/>
    <property type="match status" value="1"/>
</dbReference>
<feature type="domain" description="Protein kinase" evidence="3">
    <location>
        <begin position="76"/>
        <end position="405"/>
    </location>
</feature>
<dbReference type="GO" id="GO:0005524">
    <property type="term" value="F:ATP binding"/>
    <property type="evidence" value="ECO:0007669"/>
    <property type="project" value="InterPro"/>
</dbReference>
<evidence type="ECO:0000256" key="1">
    <source>
        <dbReference type="ARBA" id="ARBA00005843"/>
    </source>
</evidence>
<protein>
    <recommendedName>
        <fullName evidence="3">Protein kinase domain-containing protein</fullName>
    </recommendedName>
</protein>
<dbReference type="SUPFAM" id="SSF56112">
    <property type="entry name" value="Protein kinase-like (PK-like)"/>
    <property type="match status" value="1"/>
</dbReference>
<dbReference type="GO" id="GO:0004674">
    <property type="term" value="F:protein serine/threonine kinase activity"/>
    <property type="evidence" value="ECO:0007669"/>
    <property type="project" value="TreeGrafter"/>
</dbReference>
<dbReference type="PANTHER" id="PTHR44329">
    <property type="entry name" value="SERINE/THREONINE-PROTEIN KINASE TNNI3K-RELATED"/>
    <property type="match status" value="1"/>
</dbReference>
<dbReference type="EMBL" id="JANVFS010000012">
    <property type="protein sequence ID" value="KAJ4484152.1"/>
    <property type="molecule type" value="Genomic_DNA"/>
</dbReference>
<evidence type="ECO:0000313" key="5">
    <source>
        <dbReference type="Proteomes" id="UP001150238"/>
    </source>
</evidence>
<gene>
    <name evidence="4" type="ORF">C8J55DRAFT_559276</name>
</gene>
<dbReference type="InterPro" id="IPR000719">
    <property type="entry name" value="Prot_kinase_dom"/>
</dbReference>
<feature type="coiled-coil region" evidence="2">
    <location>
        <begin position="378"/>
        <end position="408"/>
    </location>
</feature>
<reference evidence="4" key="1">
    <citation type="submission" date="2022-08" db="EMBL/GenBank/DDBJ databases">
        <authorList>
            <consortium name="DOE Joint Genome Institute"/>
            <person name="Min B."/>
            <person name="Riley R."/>
            <person name="Sierra-Patev S."/>
            <person name="Naranjo-Ortiz M."/>
            <person name="Looney B."/>
            <person name="Konkel Z."/>
            <person name="Slot J.C."/>
            <person name="Sakamoto Y."/>
            <person name="Steenwyk J.L."/>
            <person name="Rokas A."/>
            <person name="Carro J."/>
            <person name="Camarero S."/>
            <person name="Ferreira P."/>
            <person name="Molpeceres G."/>
            <person name="Ruiz-Duenas F.J."/>
            <person name="Serrano A."/>
            <person name="Henrissat B."/>
            <person name="Drula E."/>
            <person name="Hughes K.W."/>
            <person name="Mata J.L."/>
            <person name="Ishikawa N.K."/>
            <person name="Vargas-Isla R."/>
            <person name="Ushijima S."/>
            <person name="Smith C.A."/>
            <person name="Ahrendt S."/>
            <person name="Andreopoulos W."/>
            <person name="He G."/>
            <person name="Labutti K."/>
            <person name="Lipzen A."/>
            <person name="Ng V."/>
            <person name="Sandor L."/>
            <person name="Barry K."/>
            <person name="Martinez A.T."/>
            <person name="Xiao Y."/>
            <person name="Gibbons J.G."/>
            <person name="Terashima K."/>
            <person name="Hibbett D.S."/>
            <person name="Grigoriev I.V."/>
        </authorList>
    </citation>
    <scope>NUCLEOTIDE SEQUENCE</scope>
    <source>
        <strain evidence="4">Sp2 HRB7682 ss15</strain>
    </source>
</reference>
<evidence type="ECO:0000313" key="4">
    <source>
        <dbReference type="EMBL" id="KAJ4484152.1"/>
    </source>
</evidence>
<dbReference type="Gene3D" id="1.25.40.20">
    <property type="entry name" value="Ankyrin repeat-containing domain"/>
    <property type="match status" value="2"/>
</dbReference>
<evidence type="ECO:0000256" key="2">
    <source>
        <dbReference type="SAM" id="Coils"/>
    </source>
</evidence>
<dbReference type="Proteomes" id="UP001150238">
    <property type="component" value="Unassembled WGS sequence"/>
</dbReference>
<sequence>MSTSTPWLSNSFTTSSQLDVDSAALSSLLQNTSLSSTSSELGSSGHFASFVTLVSGLEQSLHNEDPLFLDLDVSFNPNRTLIAFGASSRVEKATWNSSNFKGKFNKRWGNSVALKFTRYHTDTHRTASNWKHLLSEVRALLHEPIRYHPNIVRLLGISWGATDGMRSNFPALVLELSELGTLAHLQMNESESLSFNIKKKLCWDVAKGISILHACGVVHGDLKHENVLVYPNRDSDATVKYVAKISDFGGSVMDLGVDQFRTLYTPTQLWLAPEFFVKSHMSEGELKLTDVYALGLLVWRTIIDGKNPYQQPVSNAEPMLESQIYELKSSNELISMAKESVLHHEPSIAPDGIQILHYIFDNTIQFAPSSRDLVHTIAALQVNKISETEELLENARKKNEEHDELLKNRVLVPGQHGLTQDGVGVYLAQTNATTGDYDYQHAGPGFRPTIRPPPQGEFRFEPLRLKAVLNWECQTMLIHDLEAAALIDLKGTDKPSAPTQMIPAIAGFHAFKCYCYEFGTKFDSVKACHWLKFTASWDAECLETNIARAWCWRFHKTFKVDLDMDSSKTLSWLRWAINRGHRKCISEGNSILQDLMPGSEMRAFHEKELLDSYRLLSTCGGGVGMPFFVPGQLRRLYHMDDFAALEQDIQTELTFRGVQSVDEIYVNSRGDGLLHMAAALGRLGTLKYLVETYRPNINKANSSREETPLVSACRGGHLACALYLLDLGATPEGDRFSLERPLWWLSSFKEDEIPRIAARLVMAGASLTFPQSPSEFSTLALSRGQLRSKYVQADYDNFLLLPASPLSRAVMMESLPAVRALLTLGAHPLEGYRDPKLEPYTGLSVCPMVVAAALTHSHILKVFLDHIDSRTARPIRLFSEIEILEMALDSKVTIGDPMSVDRRVARLGPAYQESLTSTLRMLHDREICFQQEDDEAKKQLVAKGSADMLYRLASVGQIDILRILLQLGHSARGYAEVFPIVAAVQANNVPIFQLLVDYGADPTALYDFPALRRKRTLLQVLAERPHNTITGIGIAQALLEKGVPVDFVNPGGLEQESDLIVSRPAFSSAVLRQDFELADLCLKHGANVDLTYVHKANVAKITIFGELVCNPTEKNQDSLQYLLGLKVLPSYIVSPTIGWSVLFHASFFWATTDMQRRILGQMVRMIVAKDIYSSEEVMRYAPHAQVQAIGFPFVLALMGNLEVFTALLDCIPRISQNPHLYFEYEGVKLSLILRAIIAKFPQLPEHISAANSNLGITNDKTMDKEWMERYQLILYRLEEIQQ</sequence>
<keyword evidence="2" id="KW-0175">Coiled coil</keyword>
<dbReference type="InterPro" id="IPR051681">
    <property type="entry name" value="Ser/Thr_Kinases-Pseudokinases"/>
</dbReference>
<dbReference type="InterPro" id="IPR011009">
    <property type="entry name" value="Kinase-like_dom_sf"/>
</dbReference>
<dbReference type="SMART" id="SM00248">
    <property type="entry name" value="ANK"/>
    <property type="match status" value="5"/>
</dbReference>
<name>A0A9W9DS74_9AGAR</name>
<dbReference type="Gene3D" id="1.10.510.10">
    <property type="entry name" value="Transferase(Phosphotransferase) domain 1"/>
    <property type="match status" value="1"/>
</dbReference>
<dbReference type="InterPro" id="IPR008271">
    <property type="entry name" value="Ser/Thr_kinase_AS"/>
</dbReference>
<evidence type="ECO:0000259" key="3">
    <source>
        <dbReference type="PROSITE" id="PS50011"/>
    </source>
</evidence>
<dbReference type="Pfam" id="PF00069">
    <property type="entry name" value="Pkinase"/>
    <property type="match status" value="1"/>
</dbReference>
<dbReference type="SUPFAM" id="SSF48403">
    <property type="entry name" value="Ankyrin repeat"/>
    <property type="match status" value="2"/>
</dbReference>
<dbReference type="InterPro" id="IPR036770">
    <property type="entry name" value="Ankyrin_rpt-contain_sf"/>
</dbReference>
<dbReference type="SMART" id="SM00220">
    <property type="entry name" value="S_TKc"/>
    <property type="match status" value="1"/>
</dbReference>
<comment type="similarity">
    <text evidence="1">Belongs to the protein kinase superfamily. TKL Ser/Thr protein kinase family.</text>
</comment>
<proteinExistence type="inferred from homology"/>